<dbReference type="PANTHER" id="PTHR46708:SF2">
    <property type="entry name" value="FIBRONECTIN TYPE-III DOMAIN-CONTAINING PROTEIN"/>
    <property type="match status" value="1"/>
</dbReference>
<reference evidence="3" key="1">
    <citation type="journal article" date="2021" name="Proc. Natl. Acad. Sci. U.S.A.">
        <title>A Catalog of Tens of Thousands of Viruses from Human Metagenomes Reveals Hidden Associations with Chronic Diseases.</title>
        <authorList>
            <person name="Tisza M.J."/>
            <person name="Buck C.B."/>
        </authorList>
    </citation>
    <scope>NUCLEOTIDE SEQUENCE</scope>
    <source>
        <strain evidence="3">CtTYJ16</strain>
    </source>
</reference>
<evidence type="ECO:0000313" key="3">
    <source>
        <dbReference type="EMBL" id="DAE03256.1"/>
    </source>
</evidence>
<dbReference type="InterPro" id="IPR050991">
    <property type="entry name" value="ECM_Regulatory_Proteins"/>
</dbReference>
<accession>A0A8S5P9B6</accession>
<evidence type="ECO:0000259" key="2">
    <source>
        <dbReference type="PROSITE" id="PS50853"/>
    </source>
</evidence>
<feature type="domain" description="Fibronectin type-III" evidence="2">
    <location>
        <begin position="146"/>
        <end position="237"/>
    </location>
</feature>
<organism evidence="3">
    <name type="scientific">Myoviridae sp. ctTYJ16</name>
    <dbReference type="NCBI Taxonomy" id="2825112"/>
    <lineage>
        <taxon>Viruses</taxon>
        <taxon>Duplodnaviria</taxon>
        <taxon>Heunggongvirae</taxon>
        <taxon>Uroviricota</taxon>
        <taxon>Caudoviricetes</taxon>
    </lineage>
</organism>
<sequence>MAEWVNEVSTSQGGNISMKVAGGYTTVTRVGNTISCNIGVRFISSQWTYNSIVGWYDGVRKWAQRSEGGHHTATNGTYYCDAGDTPGIGYQNTSETTPWSFSTTVSGRGAGEVSVTIGTAWNGWKPNSSKYNYQFSIPYPAVAGDPVYSRSVSGITRTSATLNISCTSNPTAYWRIHWYNTNAEWVGYSGNGATGNWTYTQDNLAPNTTYNFYTQVTNNDDGEGTGLSPISFTTSGNAPVLNSVAVSPSRTTAVLSPNVSYDTNASFSSYSIRYGTSTNYGSTSTSTTISGLTPNTTYYYSITVTDNWGRTSVAKTGSFKTTGNNPTINSHGVKTYAQTSVEMQYSASYDTNDSLSSYKWEYGTSTSYGSSVTGTNIINGLSANTTYYYKLVVTSAQGRNSTATGSFKTDPATVSINSLGFSDITETSVKITYYFNNPSGLSSVYVINTNISAEGVGGQNIQTSFAPIPFSQTVTDLVPGTKYTCMVRVGIRGQGGTIYYSDWANGEFETLANTPFAKIDSNGTIKYYKGYALGKSDIYNGYNSEWKNGNYSETIGSSISFDGEGMGVSKVKHIEIMGGSAYTYEFPIEQFISSPSVTLILTNSSDIVQKVVKVIPGQSDSINTDSSTRLYITCTGTDLNKETARYVRFSIYRSISKVPLDKESIVTLNNKIRYIDISQNGYIKGTTTGSDGKIIELDVYDKLGNNIALNKNVTMEKGSGSNLEKITDGNHDGSSYCTLNENSAGTTVRVDLGQEYSYDQIDRVVLWRDVDCLYQESRLLGLDANKQITWKFQSYKSEGVYKETSEGYTARPRKAKTKHNIYITSLLNELDSPPFADKITINADWNMSIPPVIADLTTHRVDAIIAANSGRLLKNDVGDLTALTTTEKSNLVDAINEIWNGINKTEEEFTVLDFVLESILCG</sequence>
<dbReference type="InterPro" id="IPR003961">
    <property type="entry name" value="FN3_dom"/>
</dbReference>
<dbReference type="PANTHER" id="PTHR46708">
    <property type="entry name" value="TENASCIN"/>
    <property type="match status" value="1"/>
</dbReference>
<dbReference type="SMART" id="SM00060">
    <property type="entry name" value="FN3"/>
    <property type="match status" value="3"/>
</dbReference>
<protein>
    <submittedName>
        <fullName evidence="3">Fibronectin</fullName>
    </submittedName>
</protein>
<dbReference type="InterPro" id="IPR013783">
    <property type="entry name" value="Ig-like_fold"/>
</dbReference>
<dbReference type="EMBL" id="BK015361">
    <property type="protein sequence ID" value="DAE03256.1"/>
    <property type="molecule type" value="Genomic_DNA"/>
</dbReference>
<evidence type="ECO:0000256" key="1">
    <source>
        <dbReference type="ARBA" id="ARBA00022737"/>
    </source>
</evidence>
<proteinExistence type="predicted"/>
<dbReference type="InterPro" id="IPR036116">
    <property type="entry name" value="FN3_sf"/>
</dbReference>
<dbReference type="Gene3D" id="2.60.40.10">
    <property type="entry name" value="Immunoglobulins"/>
    <property type="match status" value="1"/>
</dbReference>
<feature type="domain" description="Fibronectin type-III" evidence="2">
    <location>
        <begin position="239"/>
        <end position="325"/>
    </location>
</feature>
<name>A0A8S5P9B6_9CAUD</name>
<dbReference type="PROSITE" id="PS50853">
    <property type="entry name" value="FN3"/>
    <property type="match status" value="2"/>
</dbReference>
<keyword evidence="1" id="KW-0677">Repeat</keyword>
<dbReference type="SUPFAM" id="SSF49265">
    <property type="entry name" value="Fibronectin type III"/>
    <property type="match status" value="2"/>
</dbReference>